<dbReference type="InterPro" id="IPR050171">
    <property type="entry name" value="MFS_Transporters"/>
</dbReference>
<feature type="transmembrane region" description="Helical" evidence="7">
    <location>
        <begin position="193"/>
        <end position="215"/>
    </location>
</feature>
<reference evidence="9 10" key="1">
    <citation type="submission" date="2019-03" db="EMBL/GenBank/DDBJ databases">
        <title>Complete Genome Sequence of Paraburkholderia dipogonis ICMP 19430T, a Nitrogen-fixing Symbiont of the South African Invasive Legume Dipogon lignosus in New Zealand.</title>
        <authorList>
            <person name="De Meyer S.E."/>
        </authorList>
    </citation>
    <scope>NUCLEOTIDE SEQUENCE [LARGE SCALE GENOMIC DNA]</scope>
    <source>
        <strain evidence="9 10">ICMP 19430</strain>
    </source>
</reference>
<dbReference type="PANTHER" id="PTHR23517">
    <property type="entry name" value="RESISTANCE PROTEIN MDTM, PUTATIVE-RELATED-RELATED"/>
    <property type="match status" value="1"/>
</dbReference>
<comment type="subcellular location">
    <subcellularLocation>
        <location evidence="1">Cell membrane</location>
        <topology evidence="1">Multi-pass membrane protein</topology>
    </subcellularLocation>
</comment>
<organism evidence="9 10">
    <name type="scientific">Paraburkholderia dipogonis</name>
    <dbReference type="NCBI Taxonomy" id="1211383"/>
    <lineage>
        <taxon>Bacteria</taxon>
        <taxon>Pseudomonadati</taxon>
        <taxon>Pseudomonadota</taxon>
        <taxon>Betaproteobacteria</taxon>
        <taxon>Burkholderiales</taxon>
        <taxon>Burkholderiaceae</taxon>
        <taxon>Paraburkholderia</taxon>
    </lineage>
</organism>
<dbReference type="Gene3D" id="1.20.1250.20">
    <property type="entry name" value="MFS general substrate transporter like domains"/>
    <property type="match status" value="1"/>
</dbReference>
<evidence type="ECO:0000256" key="1">
    <source>
        <dbReference type="ARBA" id="ARBA00004651"/>
    </source>
</evidence>
<dbReference type="InterPro" id="IPR020846">
    <property type="entry name" value="MFS_dom"/>
</dbReference>
<evidence type="ECO:0000313" key="10">
    <source>
        <dbReference type="Proteomes" id="UP000297385"/>
    </source>
</evidence>
<dbReference type="CDD" id="cd17473">
    <property type="entry name" value="MFS_arabinose_efflux_permease_like"/>
    <property type="match status" value="1"/>
</dbReference>
<evidence type="ECO:0000256" key="6">
    <source>
        <dbReference type="ARBA" id="ARBA00023136"/>
    </source>
</evidence>
<evidence type="ECO:0000313" key="9">
    <source>
        <dbReference type="EMBL" id="TFE40413.1"/>
    </source>
</evidence>
<keyword evidence="5 7" id="KW-1133">Transmembrane helix</keyword>
<feature type="transmembrane region" description="Helical" evidence="7">
    <location>
        <begin position="281"/>
        <end position="305"/>
    </location>
</feature>
<evidence type="ECO:0000259" key="8">
    <source>
        <dbReference type="PROSITE" id="PS50850"/>
    </source>
</evidence>
<gene>
    <name evidence="9" type="ORF">E2553_26990</name>
</gene>
<keyword evidence="6 7" id="KW-0472">Membrane</keyword>
<feature type="domain" description="Major facilitator superfamily (MFS) profile" evidence="8">
    <location>
        <begin position="1"/>
        <end position="370"/>
    </location>
</feature>
<proteinExistence type="predicted"/>
<dbReference type="AlphaFoldDB" id="A0A4Y8MSY1"/>
<evidence type="ECO:0000256" key="2">
    <source>
        <dbReference type="ARBA" id="ARBA00022448"/>
    </source>
</evidence>
<dbReference type="GO" id="GO:0022857">
    <property type="term" value="F:transmembrane transporter activity"/>
    <property type="evidence" value="ECO:0007669"/>
    <property type="project" value="InterPro"/>
</dbReference>
<dbReference type="Proteomes" id="UP000297385">
    <property type="component" value="Unassembled WGS sequence"/>
</dbReference>
<feature type="transmembrane region" description="Helical" evidence="7">
    <location>
        <begin position="257"/>
        <end position="275"/>
    </location>
</feature>
<evidence type="ECO:0000256" key="7">
    <source>
        <dbReference type="SAM" id="Phobius"/>
    </source>
</evidence>
<sequence>MSSDSWRRIARAAAAADGSAFRRGTARRRSGAAGPDHAGAYGGSARAVRGVVVDRFGRKVPLIVALLCYSALGTAPLWLDNLYGVLASRFGLGIVEAIIITCFTALIGDYYADQQRERMLAWQTMTGSLSAALFFVVGGALGELGWRTPFWLYVVGALMAPCVALMLWEPIQRTPSGADVSRHVTRFPWRHNVWLYVLTWCAGIGLFIVAVQLGFMLAGIGVHAPKLIGIAIGASHAAVLCGAICSRWLGRLGRARVLCVAFALAGASLVLLGSASSYSQAVLAVLLNGFGSGLMIPTLASWALANLPVALRGRGAGGFMASFYLGEFMSPLVVVAVASLTGGLVPALRTLGVVLVVVALACAVQWAMQRRAAPVEA</sequence>
<feature type="transmembrane region" description="Helical" evidence="7">
    <location>
        <begin position="317"/>
        <end position="341"/>
    </location>
</feature>
<comment type="caution">
    <text evidence="9">The sequence shown here is derived from an EMBL/GenBank/DDBJ whole genome shotgun (WGS) entry which is preliminary data.</text>
</comment>
<keyword evidence="2" id="KW-0813">Transport</keyword>
<dbReference type="InterPro" id="IPR036259">
    <property type="entry name" value="MFS_trans_sf"/>
</dbReference>
<dbReference type="PROSITE" id="PS50850">
    <property type="entry name" value="MFS"/>
    <property type="match status" value="1"/>
</dbReference>
<dbReference type="GO" id="GO:0005886">
    <property type="term" value="C:plasma membrane"/>
    <property type="evidence" value="ECO:0007669"/>
    <property type="project" value="UniProtKB-SubCell"/>
</dbReference>
<dbReference type="EMBL" id="SNVI01000002">
    <property type="protein sequence ID" value="TFE40413.1"/>
    <property type="molecule type" value="Genomic_DNA"/>
</dbReference>
<evidence type="ECO:0000256" key="3">
    <source>
        <dbReference type="ARBA" id="ARBA00022475"/>
    </source>
</evidence>
<feature type="transmembrane region" description="Helical" evidence="7">
    <location>
        <begin position="90"/>
        <end position="112"/>
    </location>
</feature>
<keyword evidence="3" id="KW-1003">Cell membrane</keyword>
<dbReference type="Pfam" id="PF07690">
    <property type="entry name" value="MFS_1"/>
    <property type="match status" value="1"/>
</dbReference>
<feature type="transmembrane region" description="Helical" evidence="7">
    <location>
        <begin position="347"/>
        <end position="368"/>
    </location>
</feature>
<feature type="transmembrane region" description="Helical" evidence="7">
    <location>
        <begin position="119"/>
        <end position="138"/>
    </location>
</feature>
<protein>
    <submittedName>
        <fullName evidence="9">MFS transporter</fullName>
    </submittedName>
</protein>
<evidence type="ECO:0000256" key="4">
    <source>
        <dbReference type="ARBA" id="ARBA00022692"/>
    </source>
</evidence>
<feature type="transmembrane region" description="Helical" evidence="7">
    <location>
        <begin position="60"/>
        <end position="78"/>
    </location>
</feature>
<dbReference type="SUPFAM" id="SSF103473">
    <property type="entry name" value="MFS general substrate transporter"/>
    <property type="match status" value="1"/>
</dbReference>
<name>A0A4Y8MSY1_9BURK</name>
<dbReference type="InterPro" id="IPR011701">
    <property type="entry name" value="MFS"/>
</dbReference>
<evidence type="ECO:0000256" key="5">
    <source>
        <dbReference type="ARBA" id="ARBA00022989"/>
    </source>
</evidence>
<keyword evidence="4 7" id="KW-0812">Transmembrane</keyword>
<accession>A0A4Y8MSY1</accession>
<feature type="transmembrane region" description="Helical" evidence="7">
    <location>
        <begin position="227"/>
        <end position="245"/>
    </location>
</feature>
<feature type="transmembrane region" description="Helical" evidence="7">
    <location>
        <begin position="150"/>
        <end position="168"/>
    </location>
</feature>